<gene>
    <name evidence="1" type="ORF">SAMN06296273_0651</name>
</gene>
<protein>
    <submittedName>
        <fullName evidence="1">Uncharacterized protein</fullName>
    </submittedName>
</protein>
<accession>A0A285BVG4</accession>
<organism evidence="1 2">
    <name type="scientific">Nitrosomonas ureae</name>
    <dbReference type="NCBI Taxonomy" id="44577"/>
    <lineage>
        <taxon>Bacteria</taxon>
        <taxon>Pseudomonadati</taxon>
        <taxon>Pseudomonadota</taxon>
        <taxon>Betaproteobacteria</taxon>
        <taxon>Nitrosomonadales</taxon>
        <taxon>Nitrosomonadaceae</taxon>
        <taxon>Nitrosomonas</taxon>
    </lineage>
</organism>
<reference evidence="1 2" key="1">
    <citation type="submission" date="2017-08" db="EMBL/GenBank/DDBJ databases">
        <authorList>
            <person name="de Groot N.N."/>
        </authorList>
    </citation>
    <scope>NUCLEOTIDE SEQUENCE [LARGE SCALE GENOMIC DNA]</scope>
    <source>
        <strain evidence="1 2">Nm15</strain>
    </source>
</reference>
<dbReference type="RefSeq" id="WP_096291987.1">
    <property type="nucleotide sequence ID" value="NZ_LT907782.1"/>
</dbReference>
<evidence type="ECO:0000313" key="2">
    <source>
        <dbReference type="Proteomes" id="UP000242498"/>
    </source>
</evidence>
<dbReference type="Proteomes" id="UP000242498">
    <property type="component" value="Chromosome I"/>
</dbReference>
<dbReference type="AlphaFoldDB" id="A0A285BVG4"/>
<name>A0A285BVG4_9PROT</name>
<sequence>MNNMKWQNSRQGCFIWKPMLLWITAILCIAVSQGWASSPEKNILETIEIEGISISTPVEMIAKILQARDYTKVNESLYTKQEYADKGRSTISRVEVDDNPAFRQITYYRGMSGGRNKSPTARDAPIPDSDIDMAQQLYHSVCMNIPDELQNARGCDPLTPATIKFGGAQWIQIDDHFSAILTVSDTHATIGIRFSRD</sequence>
<dbReference type="OrthoDB" id="8547176at2"/>
<dbReference type="EMBL" id="LT907782">
    <property type="protein sequence ID" value="SNX59210.1"/>
    <property type="molecule type" value="Genomic_DNA"/>
</dbReference>
<evidence type="ECO:0000313" key="1">
    <source>
        <dbReference type="EMBL" id="SNX59210.1"/>
    </source>
</evidence>
<proteinExistence type="predicted"/>